<dbReference type="EMBL" id="QJKJ01000697">
    <property type="protein sequence ID" value="RDY11160.1"/>
    <property type="molecule type" value="Genomic_DNA"/>
</dbReference>
<proteinExistence type="predicted"/>
<keyword evidence="2" id="KW-0547">Nucleotide-binding</keyword>
<feature type="non-terminal residue" evidence="7">
    <location>
        <position position="354"/>
    </location>
</feature>
<dbReference type="STRING" id="157652.A0A371I7Y8"/>
<feature type="domain" description="NB-ARC" evidence="5">
    <location>
        <begin position="235"/>
        <end position="308"/>
    </location>
</feature>
<evidence type="ECO:0000259" key="6">
    <source>
        <dbReference type="Pfam" id="PF18052"/>
    </source>
</evidence>
<feature type="domain" description="Disease resistance N-terminal" evidence="6">
    <location>
        <begin position="14"/>
        <end position="99"/>
    </location>
</feature>
<dbReference type="Gene3D" id="3.40.50.300">
    <property type="entry name" value="P-loop containing nucleotide triphosphate hydrolases"/>
    <property type="match status" value="2"/>
</dbReference>
<organism evidence="7 8">
    <name type="scientific">Mucuna pruriens</name>
    <name type="common">Velvet bean</name>
    <name type="synonym">Dolichos pruriens</name>
    <dbReference type="NCBI Taxonomy" id="157652"/>
    <lineage>
        <taxon>Eukaryota</taxon>
        <taxon>Viridiplantae</taxon>
        <taxon>Streptophyta</taxon>
        <taxon>Embryophyta</taxon>
        <taxon>Tracheophyta</taxon>
        <taxon>Spermatophyta</taxon>
        <taxon>Magnoliopsida</taxon>
        <taxon>eudicotyledons</taxon>
        <taxon>Gunneridae</taxon>
        <taxon>Pentapetalae</taxon>
        <taxon>rosids</taxon>
        <taxon>fabids</taxon>
        <taxon>Fabales</taxon>
        <taxon>Fabaceae</taxon>
        <taxon>Papilionoideae</taxon>
        <taxon>50 kb inversion clade</taxon>
        <taxon>NPAAA clade</taxon>
        <taxon>indigoferoid/millettioid clade</taxon>
        <taxon>Phaseoleae</taxon>
        <taxon>Mucuna</taxon>
    </lineage>
</organism>
<comment type="caution">
    <text evidence="7">The sequence shown here is derived from an EMBL/GenBank/DDBJ whole genome shotgun (WGS) entry which is preliminary data.</text>
</comment>
<dbReference type="InterPro" id="IPR027417">
    <property type="entry name" value="P-loop_NTPase"/>
</dbReference>
<dbReference type="Gene3D" id="1.20.5.4130">
    <property type="match status" value="1"/>
</dbReference>
<sequence length="354" mass="40436">MPAELVVGAPLDVIFDRLASRLVLDYFRHRKLDERVLNKLKVKFLSINAVVYDAEQKQIQNPPVRDWLFKVKDAVFDVEDLLNEIHYEALKCQMEAEPKTTSSKVWNFFNIFSVSSFDKEIESRIKQALDNLEILSKLKGDLGLKEVIVVGLESGSGSKVSKKFPSTSLMVESVIYGRDYDKEIIFNWLTSDTHNCNQPSILSVVGMGGMGKTTLVQHVYNDPRIEEFKFDIKAWRFLLILDDVCNKNRNKWEAVQTPLNYGAQGSRVLVTTRSGKVASTMQSKKVHYLEQLQEDHCWQVLGKHAFQDDNPELNAEQKEIGMKIVKKCQGLPLALKTIGSLLRTKSSVSKWEMY</sequence>
<keyword evidence="4" id="KW-0067">ATP-binding</keyword>
<reference evidence="7" key="1">
    <citation type="submission" date="2018-05" db="EMBL/GenBank/DDBJ databases">
        <title>Draft genome of Mucuna pruriens seed.</title>
        <authorList>
            <person name="Nnadi N.E."/>
            <person name="Vos R."/>
            <person name="Hasami M.H."/>
            <person name="Devisetty U.K."/>
            <person name="Aguiy J.C."/>
        </authorList>
    </citation>
    <scope>NUCLEOTIDE SEQUENCE [LARGE SCALE GENOMIC DNA]</scope>
    <source>
        <strain evidence="7">JCA_2017</strain>
    </source>
</reference>
<keyword evidence="1" id="KW-0677">Repeat</keyword>
<dbReference type="Pfam" id="PF18052">
    <property type="entry name" value="Rx_N"/>
    <property type="match status" value="1"/>
</dbReference>
<dbReference type="InterPro" id="IPR002182">
    <property type="entry name" value="NB-ARC"/>
</dbReference>
<dbReference type="InterPro" id="IPR041118">
    <property type="entry name" value="Rx_N"/>
</dbReference>
<keyword evidence="3" id="KW-0611">Plant defense</keyword>
<evidence type="ECO:0000256" key="4">
    <source>
        <dbReference type="ARBA" id="ARBA00022840"/>
    </source>
</evidence>
<accession>A0A371I7Y8</accession>
<dbReference type="PANTHER" id="PTHR36766:SF40">
    <property type="entry name" value="DISEASE RESISTANCE PROTEIN RGA3"/>
    <property type="match status" value="1"/>
</dbReference>
<keyword evidence="8" id="KW-1185">Reference proteome</keyword>
<evidence type="ECO:0000313" key="8">
    <source>
        <dbReference type="Proteomes" id="UP000257109"/>
    </source>
</evidence>
<evidence type="ECO:0000256" key="3">
    <source>
        <dbReference type="ARBA" id="ARBA00022821"/>
    </source>
</evidence>
<gene>
    <name evidence="7" type="primary">RPPL1</name>
    <name evidence="7" type="ORF">CR513_04221</name>
</gene>
<dbReference type="PANTHER" id="PTHR36766">
    <property type="entry name" value="PLANT BROAD-SPECTRUM MILDEW RESISTANCE PROTEIN RPW8"/>
    <property type="match status" value="1"/>
</dbReference>
<protein>
    <submittedName>
        <fullName evidence="7">Disease resistance RPP13-like protein 1</fullName>
    </submittedName>
</protein>
<dbReference type="AlphaFoldDB" id="A0A371I7Y8"/>
<dbReference type="PRINTS" id="PR00364">
    <property type="entry name" value="DISEASERSIST"/>
</dbReference>
<evidence type="ECO:0000259" key="5">
    <source>
        <dbReference type="Pfam" id="PF00931"/>
    </source>
</evidence>
<evidence type="ECO:0000313" key="7">
    <source>
        <dbReference type="EMBL" id="RDY11160.1"/>
    </source>
</evidence>
<dbReference type="GO" id="GO:0006952">
    <property type="term" value="P:defense response"/>
    <property type="evidence" value="ECO:0007669"/>
    <property type="project" value="UniProtKB-KW"/>
</dbReference>
<dbReference type="InterPro" id="IPR042197">
    <property type="entry name" value="Apaf_helical"/>
</dbReference>
<evidence type="ECO:0000256" key="2">
    <source>
        <dbReference type="ARBA" id="ARBA00022741"/>
    </source>
</evidence>
<dbReference type="OrthoDB" id="1700985at2759"/>
<dbReference type="GO" id="GO:0043531">
    <property type="term" value="F:ADP binding"/>
    <property type="evidence" value="ECO:0007669"/>
    <property type="project" value="InterPro"/>
</dbReference>
<dbReference type="Gene3D" id="1.10.8.430">
    <property type="entry name" value="Helical domain of apoptotic protease-activating factors"/>
    <property type="match status" value="1"/>
</dbReference>
<dbReference type="Pfam" id="PF00931">
    <property type="entry name" value="NB-ARC"/>
    <property type="match status" value="1"/>
</dbReference>
<dbReference type="SUPFAM" id="SSF52540">
    <property type="entry name" value="P-loop containing nucleoside triphosphate hydrolases"/>
    <property type="match status" value="1"/>
</dbReference>
<dbReference type="Proteomes" id="UP000257109">
    <property type="component" value="Unassembled WGS sequence"/>
</dbReference>
<evidence type="ECO:0000256" key="1">
    <source>
        <dbReference type="ARBA" id="ARBA00022737"/>
    </source>
</evidence>
<name>A0A371I7Y8_MUCPR</name>
<dbReference type="GO" id="GO:0005524">
    <property type="term" value="F:ATP binding"/>
    <property type="evidence" value="ECO:0007669"/>
    <property type="project" value="UniProtKB-KW"/>
</dbReference>